<evidence type="ECO:0000256" key="4">
    <source>
        <dbReference type="ARBA" id="ARBA00023125"/>
    </source>
</evidence>
<dbReference type="RefSeq" id="XP_013238557.1">
    <property type="nucleotide sequence ID" value="XM_013383103.1"/>
</dbReference>
<organism evidence="7 8">
    <name type="scientific">Mitosporidium daphniae</name>
    <dbReference type="NCBI Taxonomy" id="1485682"/>
    <lineage>
        <taxon>Eukaryota</taxon>
        <taxon>Fungi</taxon>
        <taxon>Fungi incertae sedis</taxon>
        <taxon>Microsporidia</taxon>
        <taxon>Mitosporidium</taxon>
    </lineage>
</organism>
<dbReference type="GO" id="GO:0003681">
    <property type="term" value="F:bent DNA binding"/>
    <property type="evidence" value="ECO:0007669"/>
    <property type="project" value="TreeGrafter"/>
</dbReference>
<evidence type="ECO:0000256" key="3">
    <source>
        <dbReference type="ARBA" id="ARBA00023015"/>
    </source>
</evidence>
<dbReference type="InterPro" id="IPR022042">
    <property type="entry name" value="snRNA-activating_su3"/>
</dbReference>
<dbReference type="GO" id="GO:0019185">
    <property type="term" value="C:snRNA-activating protein complex"/>
    <property type="evidence" value="ECO:0007669"/>
    <property type="project" value="TreeGrafter"/>
</dbReference>
<proteinExistence type="inferred from homology"/>
<keyword evidence="5" id="KW-0804">Transcription</keyword>
<dbReference type="GeneID" id="25258995"/>
<protein>
    <recommendedName>
        <fullName evidence="9">snRNA-activating protein complex subunit 3</fullName>
    </recommendedName>
</protein>
<dbReference type="PANTHER" id="PTHR13421">
    <property type="entry name" value="SNRNA-ACTIVATING PROTEIN COMPLEX SUBUNIT 3"/>
    <property type="match status" value="1"/>
</dbReference>
<evidence type="ECO:0000256" key="6">
    <source>
        <dbReference type="ARBA" id="ARBA00023242"/>
    </source>
</evidence>
<accession>A0A098VWI7</accession>
<keyword evidence="4" id="KW-0238">DNA-binding</keyword>
<dbReference type="GO" id="GO:0001006">
    <property type="term" value="F:RNA polymerase III type 3 promoter sequence-specific DNA binding"/>
    <property type="evidence" value="ECO:0007669"/>
    <property type="project" value="TreeGrafter"/>
</dbReference>
<evidence type="ECO:0000256" key="1">
    <source>
        <dbReference type="ARBA" id="ARBA00004123"/>
    </source>
</evidence>
<comment type="subcellular location">
    <subcellularLocation>
        <location evidence="1">Nucleus</location>
    </subcellularLocation>
</comment>
<comment type="caution">
    <text evidence="7">The sequence shown here is derived from an EMBL/GenBank/DDBJ whole genome shotgun (WGS) entry which is preliminary data.</text>
</comment>
<dbReference type="GO" id="GO:0042795">
    <property type="term" value="P:snRNA transcription by RNA polymerase II"/>
    <property type="evidence" value="ECO:0007669"/>
    <property type="project" value="TreeGrafter"/>
</dbReference>
<reference evidence="7 8" key="1">
    <citation type="submission" date="2014-04" db="EMBL/GenBank/DDBJ databases">
        <title>A new species of microsporidia sheds light on the evolution of extreme parasitism.</title>
        <authorList>
            <person name="Haag K.L."/>
            <person name="James T.Y."/>
            <person name="Larsson R."/>
            <person name="Schaer T.M."/>
            <person name="Refardt D."/>
            <person name="Pombert J.-F."/>
            <person name="Ebert D."/>
        </authorList>
    </citation>
    <scope>NUCLEOTIDE SEQUENCE [LARGE SCALE GENOMIC DNA]</scope>
    <source>
        <strain evidence="7 8">UGP3</strain>
        <tissue evidence="7">Spores</tissue>
    </source>
</reference>
<gene>
    <name evidence="7" type="ORF">DI09_208p40</name>
</gene>
<name>A0A098VWI7_9MICR</name>
<evidence type="ECO:0000313" key="7">
    <source>
        <dbReference type="EMBL" id="KGG52121.1"/>
    </source>
</evidence>
<comment type="similarity">
    <text evidence="2">Belongs to the SNAPC3/SRD2 family.</text>
</comment>
<dbReference type="PANTHER" id="PTHR13421:SF16">
    <property type="entry name" value="SNRNA-ACTIVATING PROTEIN COMPLEX SUBUNIT 3"/>
    <property type="match status" value="1"/>
</dbReference>
<dbReference type="OrthoDB" id="3437960at2759"/>
<evidence type="ECO:0008006" key="9">
    <source>
        <dbReference type="Google" id="ProtNLM"/>
    </source>
</evidence>
<dbReference type="Pfam" id="PF12251">
    <property type="entry name" value="SNAPC3"/>
    <property type="match status" value="1"/>
</dbReference>
<dbReference type="AlphaFoldDB" id="A0A098VWI7"/>
<dbReference type="EMBL" id="JMKJ01000120">
    <property type="protein sequence ID" value="KGG52121.1"/>
    <property type="molecule type" value="Genomic_DNA"/>
</dbReference>
<evidence type="ECO:0000256" key="2">
    <source>
        <dbReference type="ARBA" id="ARBA00010410"/>
    </source>
</evidence>
<evidence type="ECO:0000256" key="5">
    <source>
        <dbReference type="ARBA" id="ARBA00023163"/>
    </source>
</evidence>
<dbReference type="HOGENOM" id="CLU_824079_0_0_1"/>
<dbReference type="GO" id="GO:0000978">
    <property type="term" value="F:RNA polymerase II cis-regulatory region sequence-specific DNA binding"/>
    <property type="evidence" value="ECO:0007669"/>
    <property type="project" value="TreeGrafter"/>
</dbReference>
<dbReference type="VEuPathDB" id="MicrosporidiaDB:DI09_208p40"/>
<dbReference type="GO" id="GO:0001046">
    <property type="term" value="F:core promoter sequence-specific DNA binding"/>
    <property type="evidence" value="ECO:0007669"/>
    <property type="project" value="TreeGrafter"/>
</dbReference>
<evidence type="ECO:0000313" key="8">
    <source>
        <dbReference type="Proteomes" id="UP000029725"/>
    </source>
</evidence>
<dbReference type="Proteomes" id="UP000029725">
    <property type="component" value="Unassembled WGS sequence"/>
</dbReference>
<dbReference type="GO" id="GO:0005634">
    <property type="term" value="C:nucleus"/>
    <property type="evidence" value="ECO:0007669"/>
    <property type="project" value="UniProtKB-SubCell"/>
</dbReference>
<keyword evidence="3" id="KW-0805">Transcription regulation</keyword>
<keyword evidence="8" id="KW-1185">Reference proteome</keyword>
<dbReference type="GO" id="GO:0042796">
    <property type="term" value="P:snRNA transcription by RNA polymerase III"/>
    <property type="evidence" value="ECO:0007669"/>
    <property type="project" value="TreeGrafter"/>
</dbReference>
<sequence length="337" mass="38766">MHMLQPIIAKYSSASNIDPESNTDTACNQLVADEGDASADGTSDYQHILAASVDDPAQQSNLTPGSDLLIFASLWQSVISCPHEMCSDSTHKKDSFVCPKVAQEVILTNKNSLFEFKTQIYCYGNSIYEDAAKTIVDPESSLVPLNLPKDPNDTSGVKFTKLPSFFFIEDTFFIDYTCNDSSCSDPVSSIIAWLKNRQKMSDSKFYIPPGSPPQNLTVKDMSSICFENISFQLDKLYLFFHNGNCEHLFTFNELRLVHQYHLSKTRSYPYSLFYQKIKRRKCRLCEVYFAKYITFNDLLAPEVPCFWCERCYLDFHIDPTTKQEYYTDFKLYRYIQE</sequence>
<keyword evidence="6" id="KW-0539">Nucleus</keyword>